<name>A0A7J0FCU4_9ERIC</name>
<feature type="transmembrane region" description="Helical" evidence="9">
    <location>
        <begin position="235"/>
        <end position="254"/>
    </location>
</feature>
<evidence type="ECO:0000256" key="2">
    <source>
        <dbReference type="ARBA" id="ARBA00010793"/>
    </source>
</evidence>
<organism evidence="10 11">
    <name type="scientific">Actinidia rufa</name>
    <dbReference type="NCBI Taxonomy" id="165716"/>
    <lineage>
        <taxon>Eukaryota</taxon>
        <taxon>Viridiplantae</taxon>
        <taxon>Streptophyta</taxon>
        <taxon>Embryophyta</taxon>
        <taxon>Tracheophyta</taxon>
        <taxon>Spermatophyta</taxon>
        <taxon>Magnoliopsida</taxon>
        <taxon>eudicotyledons</taxon>
        <taxon>Gunneridae</taxon>
        <taxon>Pentapetalae</taxon>
        <taxon>asterids</taxon>
        <taxon>Ericales</taxon>
        <taxon>Actinidiaceae</taxon>
        <taxon>Actinidia</taxon>
    </lineage>
</organism>
<dbReference type="GO" id="GO:0031969">
    <property type="term" value="C:chloroplast membrane"/>
    <property type="evidence" value="ECO:0007669"/>
    <property type="project" value="UniProtKB-SubCell"/>
</dbReference>
<evidence type="ECO:0000256" key="9">
    <source>
        <dbReference type="SAM" id="Phobius"/>
    </source>
</evidence>
<dbReference type="Pfam" id="PF11891">
    <property type="entry name" value="RETICULATA-like"/>
    <property type="match status" value="2"/>
</dbReference>
<proteinExistence type="inferred from homology"/>
<dbReference type="PANTHER" id="PTHR31620:SF15">
    <property type="entry name" value="PROTEIN RETICULATA-RELATED 2, CHLOROPLASTIC-RELATED"/>
    <property type="match status" value="1"/>
</dbReference>
<keyword evidence="5 9" id="KW-0812">Transmembrane</keyword>
<keyword evidence="4" id="KW-0934">Plastid</keyword>
<evidence type="ECO:0000256" key="1">
    <source>
        <dbReference type="ARBA" id="ARBA00004508"/>
    </source>
</evidence>
<dbReference type="OrthoDB" id="497268at2759"/>
<dbReference type="PANTHER" id="PTHR31620">
    <property type="entry name" value="PROTEIN RETICULATA-RELATED 2, CHLOROPLASTIC-RELATED"/>
    <property type="match status" value="1"/>
</dbReference>
<keyword evidence="6" id="KW-0809">Transit peptide</keyword>
<evidence type="ECO:0000256" key="6">
    <source>
        <dbReference type="ARBA" id="ARBA00022946"/>
    </source>
</evidence>
<sequence length="337" mass="37267">MVQMILKGGTASHTPQLQFSCQPCIQLYSNQTWTRRETWCWRVESSFYYVEKRNFPKKMAMATVARLHCHFMSLSKSGNYSNHILSHHRHLPPLIPTSILPSLSPLLPQFSPKIPFLCSPAGNGGSSGDGKSPDNSLSWSWVGPIGAFVSGWRSRVAADPQFPFKVVMEELVGISACVVGDMASRPNFGLNELDLVFSTLIVICLLNFILTYLLAPTISLPTGQISTRFSPIAPQATLVFMVGLVGTAISNGLIKMRKMVYPSFETLNKALTTILNAATWVIHMGVSSNLRNVVRDTGQIDRVAERGGGGGRRIGFCTEQVACWEPQYLNPKWRFSI</sequence>
<evidence type="ECO:0000256" key="8">
    <source>
        <dbReference type="ARBA" id="ARBA00023136"/>
    </source>
</evidence>
<gene>
    <name evidence="10" type="ORF">Acr_11g0000330</name>
</gene>
<dbReference type="AlphaFoldDB" id="A0A7J0FCU4"/>
<dbReference type="EMBL" id="BJWL01000011">
    <property type="protein sequence ID" value="GFY95727.1"/>
    <property type="molecule type" value="Genomic_DNA"/>
</dbReference>
<comment type="similarity">
    <text evidence="2">Belongs to the RETICULATA family.</text>
</comment>
<evidence type="ECO:0000313" key="11">
    <source>
        <dbReference type="Proteomes" id="UP000585474"/>
    </source>
</evidence>
<accession>A0A7J0FCU4</accession>
<evidence type="ECO:0000256" key="3">
    <source>
        <dbReference type="ARBA" id="ARBA00022528"/>
    </source>
</evidence>
<evidence type="ECO:0000313" key="10">
    <source>
        <dbReference type="EMBL" id="GFY95727.1"/>
    </source>
</evidence>
<comment type="caution">
    <text evidence="10">The sequence shown here is derived from an EMBL/GenBank/DDBJ whole genome shotgun (WGS) entry which is preliminary data.</text>
</comment>
<keyword evidence="11" id="KW-1185">Reference proteome</keyword>
<evidence type="ECO:0000256" key="5">
    <source>
        <dbReference type="ARBA" id="ARBA00022692"/>
    </source>
</evidence>
<comment type="subcellular location">
    <subcellularLocation>
        <location evidence="1">Plastid</location>
        <location evidence="1">Chloroplast membrane</location>
        <topology evidence="1">Multi-pass membrane protein</topology>
    </subcellularLocation>
</comment>
<keyword evidence="8 9" id="KW-0472">Membrane</keyword>
<reference evidence="10 11" key="1">
    <citation type="submission" date="2019-07" db="EMBL/GenBank/DDBJ databases">
        <title>De Novo Assembly of kiwifruit Actinidia rufa.</title>
        <authorList>
            <person name="Sugita-Konishi S."/>
            <person name="Sato K."/>
            <person name="Mori E."/>
            <person name="Abe Y."/>
            <person name="Kisaki G."/>
            <person name="Hamano K."/>
            <person name="Suezawa K."/>
            <person name="Otani M."/>
            <person name="Fukuda T."/>
            <person name="Manabe T."/>
            <person name="Gomi K."/>
            <person name="Tabuchi M."/>
            <person name="Akimitsu K."/>
            <person name="Kataoka I."/>
        </authorList>
    </citation>
    <scope>NUCLEOTIDE SEQUENCE [LARGE SCALE GENOMIC DNA]</scope>
    <source>
        <strain evidence="11">cv. Fuchu</strain>
    </source>
</reference>
<evidence type="ECO:0000256" key="7">
    <source>
        <dbReference type="ARBA" id="ARBA00022989"/>
    </source>
</evidence>
<dbReference type="InterPro" id="IPR021825">
    <property type="entry name" value="RETICULATA-related"/>
</dbReference>
<protein>
    <submittedName>
        <fullName evidence="10">Alphavirus core family protein</fullName>
    </submittedName>
</protein>
<keyword evidence="3" id="KW-0150">Chloroplast</keyword>
<keyword evidence="7 9" id="KW-1133">Transmembrane helix</keyword>
<feature type="transmembrane region" description="Helical" evidence="9">
    <location>
        <begin position="195"/>
        <end position="215"/>
    </location>
</feature>
<evidence type="ECO:0000256" key="4">
    <source>
        <dbReference type="ARBA" id="ARBA00022640"/>
    </source>
</evidence>
<dbReference type="Proteomes" id="UP000585474">
    <property type="component" value="Unassembled WGS sequence"/>
</dbReference>